<dbReference type="InterPro" id="IPR002347">
    <property type="entry name" value="SDR_fam"/>
</dbReference>
<evidence type="ECO:0000256" key="2">
    <source>
        <dbReference type="ARBA" id="ARBA00023002"/>
    </source>
</evidence>
<dbReference type="PRINTS" id="PR00080">
    <property type="entry name" value="SDRFAMILY"/>
</dbReference>
<sequence length="249" mass="26949">MAELPSFTKTFHRDVYPGISPNRPELSAAGKVVVVTGAGGGIGRAICKAFTEAGAKHVAMLDLNSEALQSAKAEIEQDSECSMSSLHLFPVDITDQAGIKQTFSIIESDLGSVSVLVNNAGFQTIPTRYRDATLDDWWKGFEVNVKGSFIVTQEFVRRAALARSKIPAPTLINISSVLAHWGIRQDHVNGHTSYSGAKIAMTRAMEILQQEEPWLRVFNVHPGLVATAMAVKSGTTAISLDSGKPHRYL</sequence>
<dbReference type="PANTHER" id="PTHR42760:SF37">
    <property type="entry name" value="CLAVALDEHYDE DEHYDROGENASE"/>
    <property type="match status" value="1"/>
</dbReference>
<gene>
    <name evidence="4" type="ORF">LTR84_007926</name>
</gene>
<dbReference type="RefSeq" id="XP_064710481.1">
    <property type="nucleotide sequence ID" value="XM_064851478.1"/>
</dbReference>
<dbReference type="AlphaFoldDB" id="A0AAV9NQ16"/>
<comment type="similarity">
    <text evidence="1 3">Belongs to the short-chain dehydrogenases/reductases (SDR) family.</text>
</comment>
<reference evidence="4 5" key="1">
    <citation type="submission" date="2023-08" db="EMBL/GenBank/DDBJ databases">
        <title>Black Yeasts Isolated from many extreme environments.</title>
        <authorList>
            <person name="Coleine C."/>
            <person name="Stajich J.E."/>
            <person name="Selbmann L."/>
        </authorList>
    </citation>
    <scope>NUCLEOTIDE SEQUENCE [LARGE SCALE GENOMIC DNA]</scope>
    <source>
        <strain evidence="4 5">CCFEE 5792</strain>
    </source>
</reference>
<protein>
    <submittedName>
        <fullName evidence="4">Uncharacterized protein</fullName>
    </submittedName>
</protein>
<dbReference type="CDD" id="cd05233">
    <property type="entry name" value="SDR_c"/>
    <property type="match status" value="1"/>
</dbReference>
<evidence type="ECO:0000256" key="1">
    <source>
        <dbReference type="ARBA" id="ARBA00006484"/>
    </source>
</evidence>
<dbReference type="Gene3D" id="3.40.50.720">
    <property type="entry name" value="NAD(P)-binding Rossmann-like Domain"/>
    <property type="match status" value="1"/>
</dbReference>
<evidence type="ECO:0000256" key="3">
    <source>
        <dbReference type="RuleBase" id="RU000363"/>
    </source>
</evidence>
<dbReference type="GeneID" id="89976091"/>
<name>A0AAV9NQ16_9EURO</name>
<proteinExistence type="inferred from homology"/>
<dbReference type="Pfam" id="PF00106">
    <property type="entry name" value="adh_short"/>
    <property type="match status" value="1"/>
</dbReference>
<keyword evidence="2" id="KW-0560">Oxidoreductase</keyword>
<dbReference type="EMBL" id="JAVRRD010000003">
    <property type="protein sequence ID" value="KAK5061384.1"/>
    <property type="molecule type" value="Genomic_DNA"/>
</dbReference>
<comment type="caution">
    <text evidence="4">The sequence shown here is derived from an EMBL/GenBank/DDBJ whole genome shotgun (WGS) entry which is preliminary data.</text>
</comment>
<dbReference type="PRINTS" id="PR00081">
    <property type="entry name" value="GDHRDH"/>
</dbReference>
<accession>A0AAV9NQ16</accession>
<dbReference type="PANTHER" id="PTHR42760">
    <property type="entry name" value="SHORT-CHAIN DEHYDROGENASES/REDUCTASES FAMILY MEMBER"/>
    <property type="match status" value="1"/>
</dbReference>
<organism evidence="4 5">
    <name type="scientific">Exophiala bonariae</name>
    <dbReference type="NCBI Taxonomy" id="1690606"/>
    <lineage>
        <taxon>Eukaryota</taxon>
        <taxon>Fungi</taxon>
        <taxon>Dikarya</taxon>
        <taxon>Ascomycota</taxon>
        <taxon>Pezizomycotina</taxon>
        <taxon>Eurotiomycetes</taxon>
        <taxon>Chaetothyriomycetidae</taxon>
        <taxon>Chaetothyriales</taxon>
        <taxon>Herpotrichiellaceae</taxon>
        <taxon>Exophiala</taxon>
    </lineage>
</organism>
<keyword evidence="5" id="KW-1185">Reference proteome</keyword>
<dbReference type="SUPFAM" id="SSF51735">
    <property type="entry name" value="NAD(P)-binding Rossmann-fold domains"/>
    <property type="match status" value="1"/>
</dbReference>
<dbReference type="GO" id="GO:0016616">
    <property type="term" value="F:oxidoreductase activity, acting on the CH-OH group of donors, NAD or NADP as acceptor"/>
    <property type="evidence" value="ECO:0007669"/>
    <property type="project" value="TreeGrafter"/>
</dbReference>
<evidence type="ECO:0000313" key="4">
    <source>
        <dbReference type="EMBL" id="KAK5061384.1"/>
    </source>
</evidence>
<dbReference type="InterPro" id="IPR036291">
    <property type="entry name" value="NAD(P)-bd_dom_sf"/>
</dbReference>
<dbReference type="Proteomes" id="UP001358417">
    <property type="component" value="Unassembled WGS sequence"/>
</dbReference>
<evidence type="ECO:0000313" key="5">
    <source>
        <dbReference type="Proteomes" id="UP001358417"/>
    </source>
</evidence>